<protein>
    <submittedName>
        <fullName evidence="1">Uncharacterized protein</fullName>
    </submittedName>
</protein>
<evidence type="ECO:0000313" key="2">
    <source>
        <dbReference type="Proteomes" id="UP000799437"/>
    </source>
</evidence>
<sequence>MSDMTGSNDMTDTDASKKETRFILFMQVRDMKETYSKRHLMMERRNREPMSDITNYHAVYLRPTYDFRKIFDERADRQVLVSAAIGYPEMTEGAMQDVDQEQLYDVFLFYRDMEGTEQPSSDTLYHMHHITMMYKSLAALRNLHTKPEEQANATVVNQRKYTTTPRYSDYDAQFPYELSGFELRTTYVDVEKNEQDVRWWASADGFPYNTQFEADLVEMLLTQVRAVCFRVT</sequence>
<organism evidence="1 2">
    <name type="scientific">Pseudovirgaria hyperparasitica</name>
    <dbReference type="NCBI Taxonomy" id="470096"/>
    <lineage>
        <taxon>Eukaryota</taxon>
        <taxon>Fungi</taxon>
        <taxon>Dikarya</taxon>
        <taxon>Ascomycota</taxon>
        <taxon>Pezizomycotina</taxon>
        <taxon>Dothideomycetes</taxon>
        <taxon>Dothideomycetes incertae sedis</taxon>
        <taxon>Acrospermales</taxon>
        <taxon>Acrospermaceae</taxon>
        <taxon>Pseudovirgaria</taxon>
    </lineage>
</organism>
<name>A0A6A6VVQ2_9PEZI</name>
<proteinExistence type="predicted"/>
<keyword evidence="2" id="KW-1185">Reference proteome</keyword>
<reference evidence="1" key="1">
    <citation type="journal article" date="2020" name="Stud. Mycol.">
        <title>101 Dothideomycetes genomes: a test case for predicting lifestyles and emergence of pathogens.</title>
        <authorList>
            <person name="Haridas S."/>
            <person name="Albert R."/>
            <person name="Binder M."/>
            <person name="Bloem J."/>
            <person name="Labutti K."/>
            <person name="Salamov A."/>
            <person name="Andreopoulos B."/>
            <person name="Baker S."/>
            <person name="Barry K."/>
            <person name="Bills G."/>
            <person name="Bluhm B."/>
            <person name="Cannon C."/>
            <person name="Castanera R."/>
            <person name="Culley D."/>
            <person name="Daum C."/>
            <person name="Ezra D."/>
            <person name="Gonzalez J."/>
            <person name="Henrissat B."/>
            <person name="Kuo A."/>
            <person name="Liang C."/>
            <person name="Lipzen A."/>
            <person name="Lutzoni F."/>
            <person name="Magnuson J."/>
            <person name="Mondo S."/>
            <person name="Nolan M."/>
            <person name="Ohm R."/>
            <person name="Pangilinan J."/>
            <person name="Park H.-J."/>
            <person name="Ramirez L."/>
            <person name="Alfaro M."/>
            <person name="Sun H."/>
            <person name="Tritt A."/>
            <person name="Yoshinaga Y."/>
            <person name="Zwiers L.-H."/>
            <person name="Turgeon B."/>
            <person name="Goodwin S."/>
            <person name="Spatafora J."/>
            <person name="Crous P."/>
            <person name="Grigoriev I."/>
        </authorList>
    </citation>
    <scope>NUCLEOTIDE SEQUENCE</scope>
    <source>
        <strain evidence="1">CBS 121739</strain>
    </source>
</reference>
<dbReference type="RefSeq" id="XP_033595772.1">
    <property type="nucleotide sequence ID" value="XM_033748788.1"/>
</dbReference>
<dbReference type="AlphaFoldDB" id="A0A6A6VVQ2"/>
<evidence type="ECO:0000313" key="1">
    <source>
        <dbReference type="EMBL" id="KAF2753321.1"/>
    </source>
</evidence>
<gene>
    <name evidence="1" type="ORF">EJ05DRAFT_522778</name>
</gene>
<dbReference type="GeneID" id="54489842"/>
<accession>A0A6A6VVQ2</accession>
<dbReference type="EMBL" id="ML996584">
    <property type="protein sequence ID" value="KAF2753321.1"/>
    <property type="molecule type" value="Genomic_DNA"/>
</dbReference>
<dbReference type="Proteomes" id="UP000799437">
    <property type="component" value="Unassembled WGS sequence"/>
</dbReference>